<reference evidence="2" key="3">
    <citation type="submission" date="2025-08" db="UniProtKB">
        <authorList>
            <consortium name="Ensembl"/>
        </authorList>
    </citation>
    <scope>IDENTIFICATION</scope>
    <source>
        <strain evidence="2">JP 163 A</strain>
    </source>
</reference>
<evidence type="ECO:0000313" key="3">
    <source>
        <dbReference type="Proteomes" id="UP000002852"/>
    </source>
</evidence>
<accession>A0A3B5QWS4</accession>
<keyword evidence="3" id="KW-1185">Reference proteome</keyword>
<reference evidence="3" key="2">
    <citation type="journal article" date="2013" name="Nat. Genet.">
        <title>The genome of the platyfish, Xiphophorus maculatus, provides insights into evolutionary adaptation and several complex traits.</title>
        <authorList>
            <person name="Schartl M."/>
            <person name="Walter R.B."/>
            <person name="Shen Y."/>
            <person name="Garcia T."/>
            <person name="Catchen J."/>
            <person name="Amores A."/>
            <person name="Braasch I."/>
            <person name="Chalopin D."/>
            <person name="Volff J.N."/>
            <person name="Lesch K.P."/>
            <person name="Bisazza A."/>
            <person name="Minx P."/>
            <person name="Hillier L."/>
            <person name="Wilson R.K."/>
            <person name="Fuerstenberg S."/>
            <person name="Boore J."/>
            <person name="Searle S."/>
            <person name="Postlethwait J.H."/>
            <person name="Warren W.C."/>
        </authorList>
    </citation>
    <scope>NUCLEOTIDE SEQUENCE [LARGE SCALE GENOMIC DNA]</scope>
    <source>
        <strain evidence="3">JP 163 A</strain>
    </source>
</reference>
<evidence type="ECO:0000313" key="2">
    <source>
        <dbReference type="Ensembl" id="ENSXMAP00000035317.1"/>
    </source>
</evidence>
<feature type="region of interest" description="Disordered" evidence="1">
    <location>
        <begin position="13"/>
        <end position="84"/>
    </location>
</feature>
<organism evidence="2 3">
    <name type="scientific">Xiphophorus maculatus</name>
    <name type="common">Southern platyfish</name>
    <name type="synonym">Platypoecilus maculatus</name>
    <dbReference type="NCBI Taxonomy" id="8083"/>
    <lineage>
        <taxon>Eukaryota</taxon>
        <taxon>Metazoa</taxon>
        <taxon>Chordata</taxon>
        <taxon>Craniata</taxon>
        <taxon>Vertebrata</taxon>
        <taxon>Euteleostomi</taxon>
        <taxon>Actinopterygii</taxon>
        <taxon>Neopterygii</taxon>
        <taxon>Teleostei</taxon>
        <taxon>Neoteleostei</taxon>
        <taxon>Acanthomorphata</taxon>
        <taxon>Ovalentaria</taxon>
        <taxon>Atherinomorphae</taxon>
        <taxon>Cyprinodontiformes</taxon>
        <taxon>Poeciliidae</taxon>
        <taxon>Poeciliinae</taxon>
        <taxon>Xiphophorus</taxon>
    </lineage>
</organism>
<dbReference type="InParanoid" id="A0A3B5QWS4"/>
<dbReference type="STRING" id="8083.ENSXMAP00000035317"/>
<reference evidence="3" key="1">
    <citation type="submission" date="2012-01" db="EMBL/GenBank/DDBJ databases">
        <authorList>
            <person name="Walter R."/>
            <person name="Schartl M."/>
            <person name="Warren W."/>
        </authorList>
    </citation>
    <scope>NUCLEOTIDE SEQUENCE [LARGE SCALE GENOMIC DNA]</scope>
    <source>
        <strain evidence="3">JP 163 A</strain>
    </source>
</reference>
<sequence>MTCAVTCAERNECCSTSPHKPAASPQKPAILPHKPAASSQKPAILPQKPAASSQKPAILPQKPAASSQKPAILPQKPAASPQKPALQPQQCLATVVSECVCLKLLKEYQQARNRPKDSKGKVLPIPQSIVQTYCHFKQLLEDSRPIQDQTNLLLVTINNTTVCAW</sequence>
<dbReference type="GeneTree" id="ENSGT00940000180140"/>
<reference evidence="2" key="4">
    <citation type="submission" date="2025-09" db="UniProtKB">
        <authorList>
            <consortium name="Ensembl"/>
        </authorList>
    </citation>
    <scope>IDENTIFICATION</scope>
    <source>
        <strain evidence="2">JP 163 A</strain>
    </source>
</reference>
<evidence type="ECO:0000256" key="1">
    <source>
        <dbReference type="SAM" id="MobiDB-lite"/>
    </source>
</evidence>
<protein>
    <submittedName>
        <fullName evidence="2">Uncharacterized protein</fullName>
    </submittedName>
</protein>
<name>A0A3B5QWS4_XIPMA</name>
<dbReference type="Proteomes" id="UP000002852">
    <property type="component" value="Unassembled WGS sequence"/>
</dbReference>
<proteinExistence type="predicted"/>
<feature type="compositionally biased region" description="Low complexity" evidence="1">
    <location>
        <begin position="73"/>
        <end position="84"/>
    </location>
</feature>
<dbReference type="Ensembl" id="ENSXMAT00000031316.1">
    <property type="protein sequence ID" value="ENSXMAP00000035317.1"/>
    <property type="gene ID" value="ENSXMAG00000023738.1"/>
</dbReference>
<dbReference type="AlphaFoldDB" id="A0A3B5QWS4"/>